<feature type="signal peptide" evidence="2">
    <location>
        <begin position="1"/>
        <end position="21"/>
    </location>
</feature>
<feature type="region of interest" description="Disordered" evidence="1">
    <location>
        <begin position="179"/>
        <end position="199"/>
    </location>
</feature>
<keyword evidence="4" id="KW-1185">Reference proteome</keyword>
<gene>
    <name evidence="3" type="ORF">M2650_16285</name>
</gene>
<proteinExistence type="predicted"/>
<evidence type="ECO:0000256" key="2">
    <source>
        <dbReference type="SAM" id="SignalP"/>
    </source>
</evidence>
<keyword evidence="2" id="KW-0732">Signal</keyword>
<evidence type="ECO:0000256" key="1">
    <source>
        <dbReference type="SAM" id="MobiDB-lite"/>
    </source>
</evidence>
<reference evidence="3 4" key="1">
    <citation type="submission" date="2022-05" db="EMBL/GenBank/DDBJ databases">
        <title>Luteimonas sp. SX5, whole genome shotgun sequencing project.</title>
        <authorList>
            <person name="Zhao G."/>
            <person name="Shen L."/>
        </authorList>
    </citation>
    <scope>NUCLEOTIDE SEQUENCE [LARGE SCALE GENOMIC DNA]</scope>
    <source>
        <strain evidence="3 4">SX5</strain>
    </source>
</reference>
<dbReference type="Proteomes" id="UP001431217">
    <property type="component" value="Unassembled WGS sequence"/>
</dbReference>
<organism evidence="3 4">
    <name type="scientific">Luteimonas galliterrae</name>
    <dbReference type="NCBI Taxonomy" id="2940486"/>
    <lineage>
        <taxon>Bacteria</taxon>
        <taxon>Pseudomonadati</taxon>
        <taxon>Pseudomonadota</taxon>
        <taxon>Gammaproteobacteria</taxon>
        <taxon>Lysobacterales</taxon>
        <taxon>Lysobacteraceae</taxon>
        <taxon>Luteimonas</taxon>
    </lineage>
</organism>
<evidence type="ECO:0008006" key="5">
    <source>
        <dbReference type="Google" id="ProtNLM"/>
    </source>
</evidence>
<accession>A0ABT0MMR9</accession>
<dbReference type="RefSeq" id="WP_249476224.1">
    <property type="nucleotide sequence ID" value="NZ_JAMBEP010000006.1"/>
</dbReference>
<protein>
    <recommendedName>
        <fullName evidence="5">Lipoprotein</fullName>
    </recommendedName>
</protein>
<feature type="chain" id="PRO_5047017959" description="Lipoprotein" evidence="2">
    <location>
        <begin position="22"/>
        <end position="228"/>
    </location>
</feature>
<name>A0ABT0MMR9_9GAMM</name>
<evidence type="ECO:0000313" key="4">
    <source>
        <dbReference type="Proteomes" id="UP001431217"/>
    </source>
</evidence>
<sequence>MKRMTRTIAILALALPFLACAAETGTAARYAGAPYTGDVDVRVRTPDGALKRTDAGTGSAHFKRLSNGRIQLVVDGLINKETAGFVLEGNDSRSGWRAGHDNVVLDMSPGGAIRGGGTSTNQRLRFDGNVTDAHFGLDVELQVLTSKPGGPPPGTTYLFHYDLDRSAASDIRTASAGIAPSGKRVTSGNSASSKSKGKCKRTVWQTRNVASMSGAPMIMTQVPVCVEW</sequence>
<evidence type="ECO:0000313" key="3">
    <source>
        <dbReference type="EMBL" id="MCL1636180.1"/>
    </source>
</evidence>
<comment type="caution">
    <text evidence="3">The sequence shown here is derived from an EMBL/GenBank/DDBJ whole genome shotgun (WGS) entry which is preliminary data.</text>
</comment>
<dbReference type="EMBL" id="JAMBEP010000006">
    <property type="protein sequence ID" value="MCL1636180.1"/>
    <property type="molecule type" value="Genomic_DNA"/>
</dbReference>